<gene>
    <name evidence="3" type="primary">Dvir\GJ10712</name>
    <name evidence="3" type="ORF">Dvir_GJ10712</name>
</gene>
<name>B4M661_DROVI</name>
<evidence type="ECO:0000313" key="3">
    <source>
        <dbReference type="EMBL" id="EDW59137.2"/>
    </source>
</evidence>
<proteinExistence type="predicted"/>
<organism evidence="3 4">
    <name type="scientific">Drosophila virilis</name>
    <name type="common">Fruit fly</name>
    <dbReference type="NCBI Taxonomy" id="7244"/>
    <lineage>
        <taxon>Eukaryota</taxon>
        <taxon>Metazoa</taxon>
        <taxon>Ecdysozoa</taxon>
        <taxon>Arthropoda</taxon>
        <taxon>Hexapoda</taxon>
        <taxon>Insecta</taxon>
        <taxon>Pterygota</taxon>
        <taxon>Neoptera</taxon>
        <taxon>Endopterygota</taxon>
        <taxon>Diptera</taxon>
        <taxon>Brachycera</taxon>
        <taxon>Muscomorpha</taxon>
        <taxon>Ephydroidea</taxon>
        <taxon>Drosophilidae</taxon>
        <taxon>Drosophila</taxon>
    </lineage>
</organism>
<dbReference type="GO" id="GO:0016604">
    <property type="term" value="C:nuclear body"/>
    <property type="evidence" value="ECO:0007669"/>
    <property type="project" value="TreeGrafter"/>
</dbReference>
<feature type="compositionally biased region" description="Acidic residues" evidence="1">
    <location>
        <begin position="128"/>
        <end position="137"/>
    </location>
</feature>
<evidence type="ECO:0000313" key="4">
    <source>
        <dbReference type="Proteomes" id="UP000008792"/>
    </source>
</evidence>
<feature type="domain" description="Myb/SANT-like DNA-binding" evidence="2">
    <location>
        <begin position="185"/>
        <end position="269"/>
    </location>
</feature>
<dbReference type="EMBL" id="CH940652">
    <property type="protein sequence ID" value="EDW59137.2"/>
    <property type="molecule type" value="Genomic_DNA"/>
</dbReference>
<dbReference type="InterPro" id="IPR044822">
    <property type="entry name" value="Myb_DNA-bind_4"/>
</dbReference>
<feature type="region of interest" description="Disordered" evidence="1">
    <location>
        <begin position="321"/>
        <end position="342"/>
    </location>
</feature>
<feature type="compositionally biased region" description="Basic and acidic residues" evidence="1">
    <location>
        <begin position="324"/>
        <end position="334"/>
    </location>
</feature>
<dbReference type="KEGG" id="dvi:6632598"/>
<evidence type="ECO:0000256" key="1">
    <source>
        <dbReference type="SAM" id="MobiDB-lite"/>
    </source>
</evidence>
<feature type="compositionally biased region" description="Low complexity" evidence="1">
    <location>
        <begin position="161"/>
        <end position="175"/>
    </location>
</feature>
<dbReference type="HOGENOM" id="CLU_056821_0_0_1"/>
<sequence>MSGKRRCWTPSEEDRFLRIWYSNLGALHCGKKRSEVYRDLEVEFINQGIDISAAHIKAKMESFKRKYCHIIRENKPRKQWKNFDKMVAIMEYQEEMKEIRFERPEVSSDKTFSSVYVDEVPPMLFNEEEYSQTEDDDIKTTSSSTMSTDGPFPRRAEQRYSSAHNANASESNISNTTLEKPKQRRRHWILQEEQVFLEVWQKYVRDLRGDRKKSHVYKDMELEFHGHGIEIRYSDVKAKIESLTRKFRKERDSVGSDSEWIHYAKMAELLGALEATQFDQYSENSESSSYFDDSSNWFDEGMPIYPKTCLKYERTSLDCIEDEPPSKKCKESESHTISTVEHNDNALDGSRLKEPEDIELEMLHDDLIEQPNVGQQSPNQSTCKSQLTEQFGKFVTKELNMLSDDLLIEAKRRIYNIICIMQMKQIKLNKLTN</sequence>
<feature type="region of interest" description="Disordered" evidence="1">
    <location>
        <begin position="128"/>
        <end position="183"/>
    </location>
</feature>
<dbReference type="Pfam" id="PF13837">
    <property type="entry name" value="Myb_DNA-bind_4"/>
    <property type="match status" value="2"/>
</dbReference>
<keyword evidence="4" id="KW-1185">Reference proteome</keyword>
<protein>
    <recommendedName>
        <fullName evidence="2">Myb/SANT-like DNA-binding domain-containing protein</fullName>
    </recommendedName>
</protein>
<dbReference type="PANTHER" id="PTHR22666">
    <property type="entry name" value="MYB_SANT-LIKE DNA-BINDING DOMAIN-CONTAINING PROTEIN 1"/>
    <property type="match status" value="1"/>
</dbReference>
<dbReference type="eggNOG" id="ENOG502TCCQ">
    <property type="taxonomic scope" value="Eukaryota"/>
</dbReference>
<evidence type="ECO:0000259" key="2">
    <source>
        <dbReference type="Pfam" id="PF13837"/>
    </source>
</evidence>
<dbReference type="PANTHER" id="PTHR22666:SF3">
    <property type="entry name" value="MYB_SANT-LIKE DNA-BINDING DOMAIN-CONTAINING PROTEIN 1"/>
    <property type="match status" value="1"/>
</dbReference>
<feature type="domain" description="Myb/SANT-like DNA-binding" evidence="2">
    <location>
        <begin position="5"/>
        <end position="88"/>
    </location>
</feature>
<dbReference type="InterPro" id="IPR026095">
    <property type="entry name" value="Myb/SANT-like_DNA-bd_dom_prot"/>
</dbReference>
<dbReference type="InParanoid" id="B4M661"/>
<accession>B4M661</accession>
<reference evidence="3 4" key="1">
    <citation type="journal article" date="2007" name="Nature">
        <title>Evolution of genes and genomes on the Drosophila phylogeny.</title>
        <authorList>
            <consortium name="Drosophila 12 Genomes Consortium"/>
            <person name="Clark A.G."/>
            <person name="Eisen M.B."/>
            <person name="Smith D.R."/>
            <person name="Bergman C.M."/>
            <person name="Oliver B."/>
            <person name="Markow T.A."/>
            <person name="Kaufman T.C."/>
            <person name="Kellis M."/>
            <person name="Gelbart W."/>
            <person name="Iyer V.N."/>
            <person name="Pollard D.A."/>
            <person name="Sackton T.B."/>
            <person name="Larracuente A.M."/>
            <person name="Singh N.D."/>
            <person name="Abad J.P."/>
            <person name="Abt D.N."/>
            <person name="Adryan B."/>
            <person name="Aguade M."/>
            <person name="Akashi H."/>
            <person name="Anderson W.W."/>
            <person name="Aquadro C.F."/>
            <person name="Ardell D.H."/>
            <person name="Arguello R."/>
            <person name="Artieri C.G."/>
            <person name="Barbash D.A."/>
            <person name="Barker D."/>
            <person name="Barsanti P."/>
            <person name="Batterham P."/>
            <person name="Batzoglou S."/>
            <person name="Begun D."/>
            <person name="Bhutkar A."/>
            <person name="Blanco E."/>
            <person name="Bosak S.A."/>
            <person name="Bradley R.K."/>
            <person name="Brand A.D."/>
            <person name="Brent M.R."/>
            <person name="Brooks A.N."/>
            <person name="Brown R.H."/>
            <person name="Butlin R.K."/>
            <person name="Caggese C."/>
            <person name="Calvi B.R."/>
            <person name="Bernardo de Carvalho A."/>
            <person name="Caspi A."/>
            <person name="Castrezana S."/>
            <person name="Celniker S.E."/>
            <person name="Chang J.L."/>
            <person name="Chapple C."/>
            <person name="Chatterji S."/>
            <person name="Chinwalla A."/>
            <person name="Civetta A."/>
            <person name="Clifton S.W."/>
            <person name="Comeron J.M."/>
            <person name="Costello J.C."/>
            <person name="Coyne J.A."/>
            <person name="Daub J."/>
            <person name="David R.G."/>
            <person name="Delcher A.L."/>
            <person name="Delehaunty K."/>
            <person name="Do C.B."/>
            <person name="Ebling H."/>
            <person name="Edwards K."/>
            <person name="Eickbush T."/>
            <person name="Evans J.D."/>
            <person name="Filipski A."/>
            <person name="Findeiss S."/>
            <person name="Freyhult E."/>
            <person name="Fulton L."/>
            <person name="Fulton R."/>
            <person name="Garcia A.C."/>
            <person name="Gardiner A."/>
            <person name="Garfield D.A."/>
            <person name="Garvin B.E."/>
            <person name="Gibson G."/>
            <person name="Gilbert D."/>
            <person name="Gnerre S."/>
            <person name="Godfrey J."/>
            <person name="Good R."/>
            <person name="Gotea V."/>
            <person name="Gravely B."/>
            <person name="Greenberg A.J."/>
            <person name="Griffiths-Jones S."/>
            <person name="Gross S."/>
            <person name="Guigo R."/>
            <person name="Gustafson E.A."/>
            <person name="Haerty W."/>
            <person name="Hahn M.W."/>
            <person name="Halligan D.L."/>
            <person name="Halpern A.L."/>
            <person name="Halter G.M."/>
            <person name="Han M.V."/>
            <person name="Heger A."/>
            <person name="Hillier L."/>
            <person name="Hinrichs A.S."/>
            <person name="Holmes I."/>
            <person name="Hoskins R.A."/>
            <person name="Hubisz M.J."/>
            <person name="Hultmark D."/>
            <person name="Huntley M.A."/>
            <person name="Jaffe D.B."/>
            <person name="Jagadeeshan S."/>
            <person name="Jeck W.R."/>
            <person name="Johnson J."/>
            <person name="Jones C.D."/>
            <person name="Jordan W.C."/>
            <person name="Karpen G.H."/>
            <person name="Kataoka E."/>
            <person name="Keightley P.D."/>
            <person name="Kheradpour P."/>
            <person name="Kirkness E.F."/>
            <person name="Koerich L.B."/>
            <person name="Kristiansen K."/>
            <person name="Kudrna D."/>
            <person name="Kulathinal R.J."/>
            <person name="Kumar S."/>
            <person name="Kwok R."/>
            <person name="Lander E."/>
            <person name="Langley C.H."/>
            <person name="Lapoint R."/>
            <person name="Lazzaro B.P."/>
            <person name="Lee S.J."/>
            <person name="Levesque L."/>
            <person name="Li R."/>
            <person name="Lin C.F."/>
            <person name="Lin M.F."/>
            <person name="Lindblad-Toh K."/>
            <person name="Llopart A."/>
            <person name="Long M."/>
            <person name="Low L."/>
            <person name="Lozovsky E."/>
            <person name="Lu J."/>
            <person name="Luo M."/>
            <person name="Machado C.A."/>
            <person name="Makalowski W."/>
            <person name="Marzo M."/>
            <person name="Matsuda M."/>
            <person name="Matzkin L."/>
            <person name="McAllister B."/>
            <person name="McBride C.S."/>
            <person name="McKernan B."/>
            <person name="McKernan K."/>
            <person name="Mendez-Lago M."/>
            <person name="Minx P."/>
            <person name="Mollenhauer M.U."/>
            <person name="Montooth K."/>
            <person name="Mount S.M."/>
            <person name="Mu X."/>
            <person name="Myers E."/>
            <person name="Negre B."/>
            <person name="Newfeld S."/>
            <person name="Nielsen R."/>
            <person name="Noor M.A."/>
            <person name="O'Grady P."/>
            <person name="Pachter L."/>
            <person name="Papaceit M."/>
            <person name="Parisi M.J."/>
            <person name="Parisi M."/>
            <person name="Parts L."/>
            <person name="Pedersen J.S."/>
            <person name="Pesole G."/>
            <person name="Phillippy A.M."/>
            <person name="Ponting C.P."/>
            <person name="Pop M."/>
            <person name="Porcelli D."/>
            <person name="Powell J.R."/>
            <person name="Prohaska S."/>
            <person name="Pruitt K."/>
            <person name="Puig M."/>
            <person name="Quesneville H."/>
            <person name="Ram K.R."/>
            <person name="Rand D."/>
            <person name="Rasmussen M.D."/>
            <person name="Reed L.K."/>
            <person name="Reenan R."/>
            <person name="Reily A."/>
            <person name="Remington K.A."/>
            <person name="Rieger T.T."/>
            <person name="Ritchie M.G."/>
            <person name="Robin C."/>
            <person name="Rogers Y.H."/>
            <person name="Rohde C."/>
            <person name="Rozas J."/>
            <person name="Rubenfield M.J."/>
            <person name="Ruiz A."/>
            <person name="Russo S."/>
            <person name="Salzberg S.L."/>
            <person name="Sanchez-Gracia A."/>
            <person name="Saranga D.J."/>
            <person name="Sato H."/>
            <person name="Schaeffer S.W."/>
            <person name="Schatz M.C."/>
            <person name="Schlenke T."/>
            <person name="Schwartz R."/>
            <person name="Segarra C."/>
            <person name="Singh R.S."/>
            <person name="Sirot L."/>
            <person name="Sirota M."/>
            <person name="Sisneros N.B."/>
            <person name="Smith C.D."/>
            <person name="Smith T.F."/>
            <person name="Spieth J."/>
            <person name="Stage D.E."/>
            <person name="Stark A."/>
            <person name="Stephan W."/>
            <person name="Strausberg R.L."/>
            <person name="Strempel S."/>
            <person name="Sturgill D."/>
            <person name="Sutton G."/>
            <person name="Sutton G.G."/>
            <person name="Tao W."/>
            <person name="Teichmann S."/>
            <person name="Tobari Y.N."/>
            <person name="Tomimura Y."/>
            <person name="Tsolas J.M."/>
            <person name="Valente V.L."/>
            <person name="Venter E."/>
            <person name="Venter J.C."/>
            <person name="Vicario S."/>
            <person name="Vieira F.G."/>
            <person name="Vilella A.J."/>
            <person name="Villasante A."/>
            <person name="Walenz B."/>
            <person name="Wang J."/>
            <person name="Wasserman M."/>
            <person name="Watts T."/>
            <person name="Wilson D."/>
            <person name="Wilson R.K."/>
            <person name="Wing R.A."/>
            <person name="Wolfner M.F."/>
            <person name="Wong A."/>
            <person name="Wong G.K."/>
            <person name="Wu C.I."/>
            <person name="Wu G."/>
            <person name="Yamamoto D."/>
            <person name="Yang H.P."/>
            <person name="Yang S.P."/>
            <person name="Yorke J.A."/>
            <person name="Yoshida K."/>
            <person name="Zdobnov E."/>
            <person name="Zhang P."/>
            <person name="Zhang Y."/>
            <person name="Zimin A.V."/>
            <person name="Baldwin J."/>
            <person name="Abdouelleil A."/>
            <person name="Abdulkadir J."/>
            <person name="Abebe A."/>
            <person name="Abera B."/>
            <person name="Abreu J."/>
            <person name="Acer S.C."/>
            <person name="Aftuck L."/>
            <person name="Alexander A."/>
            <person name="An P."/>
            <person name="Anderson E."/>
            <person name="Anderson S."/>
            <person name="Arachi H."/>
            <person name="Azer M."/>
            <person name="Bachantsang P."/>
            <person name="Barry A."/>
            <person name="Bayul T."/>
            <person name="Berlin A."/>
            <person name="Bessette D."/>
            <person name="Bloom T."/>
            <person name="Blye J."/>
            <person name="Boguslavskiy L."/>
            <person name="Bonnet C."/>
            <person name="Boukhgalter B."/>
            <person name="Bourzgui I."/>
            <person name="Brown A."/>
            <person name="Cahill P."/>
            <person name="Channer S."/>
            <person name="Cheshatsang Y."/>
            <person name="Chuda L."/>
            <person name="Citroen M."/>
            <person name="Collymore A."/>
            <person name="Cooke P."/>
            <person name="Costello M."/>
            <person name="D'Aco K."/>
            <person name="Daza R."/>
            <person name="De Haan G."/>
            <person name="DeGray S."/>
            <person name="DeMaso C."/>
            <person name="Dhargay N."/>
            <person name="Dooley K."/>
            <person name="Dooley E."/>
            <person name="Doricent M."/>
            <person name="Dorje P."/>
            <person name="Dorjee K."/>
            <person name="Dupes A."/>
            <person name="Elong R."/>
            <person name="Falk J."/>
            <person name="Farina A."/>
            <person name="Faro S."/>
            <person name="Ferguson D."/>
            <person name="Fisher S."/>
            <person name="Foley C.D."/>
            <person name="Franke A."/>
            <person name="Friedrich D."/>
            <person name="Gadbois L."/>
            <person name="Gearin G."/>
            <person name="Gearin C.R."/>
            <person name="Giannoukos G."/>
            <person name="Goode T."/>
            <person name="Graham J."/>
            <person name="Grandbois E."/>
            <person name="Grewal S."/>
            <person name="Gyaltsen K."/>
            <person name="Hafez N."/>
            <person name="Hagos B."/>
            <person name="Hall J."/>
            <person name="Henson C."/>
            <person name="Hollinger A."/>
            <person name="Honan T."/>
            <person name="Huard M.D."/>
            <person name="Hughes L."/>
            <person name="Hurhula B."/>
            <person name="Husby M.E."/>
            <person name="Kamat A."/>
            <person name="Kanga B."/>
            <person name="Kashin S."/>
            <person name="Khazanovich D."/>
            <person name="Kisner P."/>
            <person name="Lance K."/>
            <person name="Lara M."/>
            <person name="Lee W."/>
            <person name="Lennon N."/>
            <person name="Letendre F."/>
            <person name="LeVine R."/>
            <person name="Lipovsky A."/>
            <person name="Liu X."/>
            <person name="Liu J."/>
            <person name="Liu S."/>
            <person name="Lokyitsang T."/>
            <person name="Lokyitsang Y."/>
            <person name="Lubonja R."/>
            <person name="Lui A."/>
            <person name="MacDonald P."/>
            <person name="Magnisalis V."/>
            <person name="Maru K."/>
            <person name="Matthews C."/>
            <person name="McCusker W."/>
            <person name="McDonough S."/>
            <person name="Mehta T."/>
            <person name="Meldrim J."/>
            <person name="Meneus L."/>
            <person name="Mihai O."/>
            <person name="Mihalev A."/>
            <person name="Mihova T."/>
            <person name="Mittelman R."/>
            <person name="Mlenga V."/>
            <person name="Montmayeur A."/>
            <person name="Mulrain L."/>
            <person name="Navidi A."/>
            <person name="Naylor J."/>
            <person name="Negash T."/>
            <person name="Nguyen T."/>
            <person name="Nguyen N."/>
            <person name="Nicol R."/>
            <person name="Norbu C."/>
            <person name="Norbu N."/>
            <person name="Novod N."/>
            <person name="O'Neill B."/>
            <person name="Osman S."/>
            <person name="Markiewicz E."/>
            <person name="Oyono O.L."/>
            <person name="Patti C."/>
            <person name="Phunkhang P."/>
            <person name="Pierre F."/>
            <person name="Priest M."/>
            <person name="Raghuraman S."/>
            <person name="Rege F."/>
            <person name="Reyes R."/>
            <person name="Rise C."/>
            <person name="Rogov P."/>
            <person name="Ross K."/>
            <person name="Ryan E."/>
            <person name="Settipalli S."/>
            <person name="Shea T."/>
            <person name="Sherpa N."/>
            <person name="Shi L."/>
            <person name="Shih D."/>
            <person name="Sparrow T."/>
            <person name="Spaulding J."/>
            <person name="Stalker J."/>
            <person name="Stange-Thomann N."/>
            <person name="Stavropoulos S."/>
            <person name="Stone C."/>
            <person name="Strader C."/>
            <person name="Tesfaye S."/>
            <person name="Thomson T."/>
            <person name="Thoulutsang Y."/>
            <person name="Thoulutsang D."/>
            <person name="Topham K."/>
            <person name="Topping I."/>
            <person name="Tsamla T."/>
            <person name="Vassiliev H."/>
            <person name="Vo A."/>
            <person name="Wangchuk T."/>
            <person name="Wangdi T."/>
            <person name="Weiand M."/>
            <person name="Wilkinson J."/>
            <person name="Wilson A."/>
            <person name="Yadav S."/>
            <person name="Young G."/>
            <person name="Yu Q."/>
            <person name="Zembek L."/>
            <person name="Zhong D."/>
            <person name="Zimmer A."/>
            <person name="Zwirko Z."/>
            <person name="Jaffe D.B."/>
            <person name="Alvarez P."/>
            <person name="Brockman W."/>
            <person name="Butler J."/>
            <person name="Chin C."/>
            <person name="Gnerre S."/>
            <person name="Grabherr M."/>
            <person name="Kleber M."/>
            <person name="Mauceli E."/>
            <person name="MacCallum I."/>
        </authorList>
    </citation>
    <scope>NUCLEOTIDE SEQUENCE [LARGE SCALE GENOMIC DNA]</scope>
    <source>
        <strain evidence="4">Tucson 15010-1051.87</strain>
    </source>
</reference>
<dbReference type="GO" id="GO:0045893">
    <property type="term" value="P:positive regulation of DNA-templated transcription"/>
    <property type="evidence" value="ECO:0007669"/>
    <property type="project" value="TreeGrafter"/>
</dbReference>
<dbReference type="OrthoDB" id="691673at2759"/>
<dbReference type="AlphaFoldDB" id="B4M661"/>
<dbReference type="Proteomes" id="UP000008792">
    <property type="component" value="Unassembled WGS sequence"/>
</dbReference>
<dbReference type="FunCoup" id="B4M661">
    <property type="interactions" value="13"/>
</dbReference>